<feature type="transmembrane region" description="Helical" evidence="2">
    <location>
        <begin position="367"/>
        <end position="392"/>
    </location>
</feature>
<keyword evidence="4" id="KW-1185">Reference proteome</keyword>
<dbReference type="AlphaFoldDB" id="A0A5J9W0K0"/>
<dbReference type="OrthoDB" id="10651559at2759"/>
<feature type="transmembrane region" description="Helical" evidence="2">
    <location>
        <begin position="398"/>
        <end position="420"/>
    </location>
</feature>
<keyword evidence="2" id="KW-0812">Transmembrane</keyword>
<feature type="transmembrane region" description="Helical" evidence="2">
    <location>
        <begin position="337"/>
        <end position="355"/>
    </location>
</feature>
<organism evidence="3 4">
    <name type="scientific">Eragrostis curvula</name>
    <name type="common">weeping love grass</name>
    <dbReference type="NCBI Taxonomy" id="38414"/>
    <lineage>
        <taxon>Eukaryota</taxon>
        <taxon>Viridiplantae</taxon>
        <taxon>Streptophyta</taxon>
        <taxon>Embryophyta</taxon>
        <taxon>Tracheophyta</taxon>
        <taxon>Spermatophyta</taxon>
        <taxon>Magnoliopsida</taxon>
        <taxon>Liliopsida</taxon>
        <taxon>Poales</taxon>
        <taxon>Poaceae</taxon>
        <taxon>PACMAD clade</taxon>
        <taxon>Chloridoideae</taxon>
        <taxon>Eragrostideae</taxon>
        <taxon>Eragrostidinae</taxon>
        <taxon>Eragrostis</taxon>
    </lineage>
</organism>
<dbReference type="Gramene" id="TVU41648">
    <property type="protein sequence ID" value="TVU41648"/>
    <property type="gene ID" value="EJB05_15187"/>
</dbReference>
<feature type="compositionally biased region" description="Low complexity" evidence="1">
    <location>
        <begin position="187"/>
        <end position="198"/>
    </location>
</feature>
<evidence type="ECO:0000313" key="3">
    <source>
        <dbReference type="EMBL" id="TVU41648.1"/>
    </source>
</evidence>
<sequence>MAKPEPEPFVLVLRECGEGEGRGYAMELAPLEAGVTSPPAHGVDSSSAAPTGQPPLSRGGAASRAAATARGMAASLTSHIRSRFSKMKEVPVLSTLVPGDRKGRDTAPAPTPRARGEGNTVENASGSRQRRGGGDVAQHCGGPDPSLPLPEDGRGAGPTISRSGGSKPTDAAPVRTPPSRSSTNTRDAATGAGTAAGDAAGGGDTNTSVAEVDPTATARAQILQDLRDLLYRPSATPVSSDGDRVPEVTVDIAALLAASGGGARPCGSVVRRGDTEAAGYVMPVFMVPTAKPDEPKEKEDKRISVAKIIYGVLLITVLTYVTPVIEALESMGMSTLTFWIVFGICWGLLSVGFHASLSSSVGRLGRAYIEFVAHFSLILFCAFVVYCIYLKLPKDVVTVSWLLFMETSLVIAHIFSWVLVHKNTKTSTKLA</sequence>
<dbReference type="EMBL" id="RWGY01000007">
    <property type="protein sequence ID" value="TVU41648.1"/>
    <property type="molecule type" value="Genomic_DNA"/>
</dbReference>
<protein>
    <submittedName>
        <fullName evidence="3">Uncharacterized protein</fullName>
    </submittedName>
</protein>
<evidence type="ECO:0000256" key="2">
    <source>
        <dbReference type="SAM" id="Phobius"/>
    </source>
</evidence>
<feature type="region of interest" description="Disordered" evidence="1">
    <location>
        <begin position="33"/>
        <end position="209"/>
    </location>
</feature>
<reference evidence="3 4" key="1">
    <citation type="journal article" date="2019" name="Sci. Rep.">
        <title>A high-quality genome of Eragrostis curvula grass provides insights into Poaceae evolution and supports new strategies to enhance forage quality.</title>
        <authorList>
            <person name="Carballo J."/>
            <person name="Santos B.A.C.M."/>
            <person name="Zappacosta D."/>
            <person name="Garbus I."/>
            <person name="Selva J.P."/>
            <person name="Gallo C.A."/>
            <person name="Diaz A."/>
            <person name="Albertini E."/>
            <person name="Caccamo M."/>
            <person name="Echenique V."/>
        </authorList>
    </citation>
    <scope>NUCLEOTIDE SEQUENCE [LARGE SCALE GENOMIC DNA]</scope>
    <source>
        <strain evidence="4">cv. Victoria</strain>
        <tissue evidence="3">Leaf</tissue>
    </source>
</reference>
<evidence type="ECO:0000256" key="1">
    <source>
        <dbReference type="SAM" id="MobiDB-lite"/>
    </source>
</evidence>
<proteinExistence type="predicted"/>
<dbReference type="Proteomes" id="UP000324897">
    <property type="component" value="Chromosome 4"/>
</dbReference>
<accession>A0A5J9W0K0</accession>
<name>A0A5J9W0K0_9POAL</name>
<feature type="transmembrane region" description="Helical" evidence="2">
    <location>
        <begin position="308"/>
        <end position="325"/>
    </location>
</feature>
<feature type="compositionally biased region" description="Low complexity" evidence="1">
    <location>
        <begin position="57"/>
        <end position="75"/>
    </location>
</feature>
<keyword evidence="2" id="KW-1133">Transmembrane helix</keyword>
<comment type="caution">
    <text evidence="3">The sequence shown here is derived from an EMBL/GenBank/DDBJ whole genome shotgun (WGS) entry which is preliminary data.</text>
</comment>
<gene>
    <name evidence="3" type="ORF">EJB05_15187</name>
</gene>
<evidence type="ECO:0000313" key="4">
    <source>
        <dbReference type="Proteomes" id="UP000324897"/>
    </source>
</evidence>
<feature type="non-terminal residue" evidence="3">
    <location>
        <position position="1"/>
    </location>
</feature>
<keyword evidence="2" id="KW-0472">Membrane</keyword>